<name>A0ABU3WKR0_9NOCA</name>
<reference evidence="3 4" key="1">
    <citation type="submission" date="2019-10" db="EMBL/GenBank/DDBJ databases">
        <title>Draft Genome Assembly of Rhodococcus zopfii DSM44189.</title>
        <authorList>
            <person name="Sutton J.M."/>
            <person name="Akob D.M."/>
            <person name="Bushman T.J."/>
        </authorList>
    </citation>
    <scope>NUCLEOTIDE SEQUENCE [LARGE SCALE GENOMIC DNA]</scope>
    <source>
        <strain evidence="3 4">DSM 44189</strain>
    </source>
</reference>
<evidence type="ECO:0000259" key="2">
    <source>
        <dbReference type="PROSITE" id="PS51462"/>
    </source>
</evidence>
<organism evidence="3 4">
    <name type="scientific">Rhodococcus zopfii</name>
    <dbReference type="NCBI Taxonomy" id="43772"/>
    <lineage>
        <taxon>Bacteria</taxon>
        <taxon>Bacillati</taxon>
        <taxon>Actinomycetota</taxon>
        <taxon>Actinomycetes</taxon>
        <taxon>Mycobacteriales</taxon>
        <taxon>Nocardiaceae</taxon>
        <taxon>Rhodococcus</taxon>
    </lineage>
</organism>
<accession>A0ABU3WKR0</accession>
<comment type="caution">
    <text evidence="3">The sequence shown here is derived from an EMBL/GenBank/DDBJ whole genome shotgun (WGS) entry which is preliminary data.</text>
</comment>
<dbReference type="PANTHER" id="PTHR21340">
    <property type="entry name" value="DIADENOSINE 5,5-P1,P4-TETRAPHOSPHATE PYROPHOSPHOHYDROLASE MUTT"/>
    <property type="match status" value="1"/>
</dbReference>
<evidence type="ECO:0000313" key="4">
    <source>
        <dbReference type="Proteomes" id="UP001275440"/>
    </source>
</evidence>
<dbReference type="PROSITE" id="PS51462">
    <property type="entry name" value="NUDIX"/>
    <property type="match status" value="1"/>
</dbReference>
<dbReference type="InterPro" id="IPR051325">
    <property type="entry name" value="Nudix_hydrolase_domain"/>
</dbReference>
<evidence type="ECO:0000256" key="1">
    <source>
        <dbReference type="ARBA" id="ARBA00022801"/>
    </source>
</evidence>
<dbReference type="Proteomes" id="UP001275440">
    <property type="component" value="Unassembled WGS sequence"/>
</dbReference>
<sequence length="163" mass="17862">MAVTSAGLLLYRIDPSDLLTVWIVHPGGPFWTGKDEAAWSIPKGTYDADEDPLVVALREFEEECGFPAPPVPTSLLGQFRQPSGKVVTAYVGEAAEDFAFARSNTFELEWPPRSGRMQDFPEVDDARWVTLPVAASALVKGQRPMLGALREHLDAAGRTYRTG</sequence>
<evidence type="ECO:0000313" key="3">
    <source>
        <dbReference type="EMBL" id="MDV2474584.1"/>
    </source>
</evidence>
<dbReference type="PROSITE" id="PS00893">
    <property type="entry name" value="NUDIX_BOX"/>
    <property type="match status" value="1"/>
</dbReference>
<dbReference type="Pfam" id="PF00293">
    <property type="entry name" value="NUDIX"/>
    <property type="match status" value="1"/>
</dbReference>
<dbReference type="InterPro" id="IPR020084">
    <property type="entry name" value="NUDIX_hydrolase_CS"/>
</dbReference>
<feature type="domain" description="Nudix hydrolase" evidence="2">
    <location>
        <begin position="1"/>
        <end position="151"/>
    </location>
</feature>
<keyword evidence="4" id="KW-1185">Reference proteome</keyword>
<dbReference type="Gene3D" id="3.90.79.10">
    <property type="entry name" value="Nucleoside Triphosphate Pyrophosphohydrolase"/>
    <property type="match status" value="1"/>
</dbReference>
<dbReference type="PANTHER" id="PTHR21340:SF7">
    <property type="entry name" value="NUDIX HYDROLASE DOMAIN-CONTAINING PROTEIN"/>
    <property type="match status" value="1"/>
</dbReference>
<proteinExistence type="predicted"/>
<dbReference type="EMBL" id="WBMO01000001">
    <property type="protein sequence ID" value="MDV2474584.1"/>
    <property type="molecule type" value="Genomic_DNA"/>
</dbReference>
<dbReference type="SUPFAM" id="SSF55811">
    <property type="entry name" value="Nudix"/>
    <property type="match status" value="1"/>
</dbReference>
<dbReference type="InterPro" id="IPR015797">
    <property type="entry name" value="NUDIX_hydrolase-like_dom_sf"/>
</dbReference>
<protein>
    <submittedName>
        <fullName evidence="3">NUDIX domain-containing protein</fullName>
    </submittedName>
</protein>
<gene>
    <name evidence="3" type="ORF">F8M49_02590</name>
</gene>
<dbReference type="InterPro" id="IPR000086">
    <property type="entry name" value="NUDIX_hydrolase_dom"/>
</dbReference>
<dbReference type="CDD" id="cd04662">
    <property type="entry name" value="NUDIX_Hydrolase"/>
    <property type="match status" value="1"/>
</dbReference>
<keyword evidence="1" id="KW-0378">Hydrolase</keyword>